<evidence type="ECO:0000256" key="5">
    <source>
        <dbReference type="ARBA" id="ARBA00022840"/>
    </source>
</evidence>
<organism evidence="9 10">
    <name type="scientific">Qipengyuania pelagi</name>
    <dbReference type="NCBI Taxonomy" id="994320"/>
    <lineage>
        <taxon>Bacteria</taxon>
        <taxon>Pseudomonadati</taxon>
        <taxon>Pseudomonadota</taxon>
        <taxon>Alphaproteobacteria</taxon>
        <taxon>Sphingomonadales</taxon>
        <taxon>Erythrobacteraceae</taxon>
        <taxon>Qipengyuania</taxon>
    </lineage>
</organism>
<dbReference type="PANTHER" id="PTHR43284:SF1">
    <property type="entry name" value="ASPARAGINE SYNTHETASE"/>
    <property type="match status" value="1"/>
</dbReference>
<comment type="pathway">
    <text evidence="1">Amino-acid biosynthesis; L-asparagine biosynthesis; L-asparagine from L-aspartate (L-Gln route): step 1/1.</text>
</comment>
<dbReference type="EMBL" id="WTYD01000001">
    <property type="protein sequence ID" value="MXO54320.1"/>
    <property type="molecule type" value="Genomic_DNA"/>
</dbReference>
<dbReference type="Gene3D" id="3.40.50.620">
    <property type="entry name" value="HUPs"/>
    <property type="match status" value="1"/>
</dbReference>
<dbReference type="OrthoDB" id="9763290at2"/>
<comment type="caution">
    <text evidence="9">The sequence shown here is derived from an EMBL/GenBank/DDBJ whole genome shotgun (WGS) entry which is preliminary data.</text>
</comment>
<dbReference type="RefSeq" id="WP_160661077.1">
    <property type="nucleotide sequence ID" value="NZ_BAABDV010000001.1"/>
</dbReference>
<protein>
    <recommendedName>
        <fullName evidence="3">asparagine synthase (glutamine-hydrolyzing)</fullName>
        <ecNumber evidence="3">6.3.5.4</ecNumber>
    </recommendedName>
</protein>
<dbReference type="PANTHER" id="PTHR43284">
    <property type="entry name" value="ASPARAGINE SYNTHETASE (GLUTAMINE-HYDROLYZING)"/>
    <property type="match status" value="1"/>
</dbReference>
<dbReference type="GO" id="GO:0005524">
    <property type="term" value="F:ATP binding"/>
    <property type="evidence" value="ECO:0007669"/>
    <property type="project" value="UniProtKB-KW"/>
</dbReference>
<evidence type="ECO:0000256" key="2">
    <source>
        <dbReference type="ARBA" id="ARBA00005752"/>
    </source>
</evidence>
<dbReference type="Gene3D" id="3.60.20.10">
    <property type="entry name" value="Glutamine Phosphoribosylpyrophosphate, subunit 1, domain 1"/>
    <property type="match status" value="1"/>
</dbReference>
<evidence type="ECO:0000256" key="4">
    <source>
        <dbReference type="ARBA" id="ARBA00022741"/>
    </source>
</evidence>
<dbReference type="EC" id="6.3.5.4" evidence="3"/>
<feature type="domain" description="Glutamine amidotransferase type-2" evidence="8">
    <location>
        <begin position="61"/>
        <end position="123"/>
    </location>
</feature>
<dbReference type="GO" id="GO:0006529">
    <property type="term" value="P:asparagine biosynthetic process"/>
    <property type="evidence" value="ECO:0007669"/>
    <property type="project" value="InterPro"/>
</dbReference>
<dbReference type="Pfam" id="PF00733">
    <property type="entry name" value="Asn_synthase"/>
    <property type="match status" value="1"/>
</dbReference>
<evidence type="ECO:0000256" key="3">
    <source>
        <dbReference type="ARBA" id="ARBA00012737"/>
    </source>
</evidence>
<name>A0A844Y6T5_9SPHN</name>
<dbReference type="Pfam" id="PF13537">
    <property type="entry name" value="GATase_7"/>
    <property type="match status" value="1"/>
</dbReference>
<evidence type="ECO:0000259" key="7">
    <source>
        <dbReference type="Pfam" id="PF00733"/>
    </source>
</evidence>
<comment type="catalytic activity">
    <reaction evidence="6">
        <text>L-aspartate + L-glutamine + ATP + H2O = L-asparagine + L-glutamate + AMP + diphosphate + H(+)</text>
        <dbReference type="Rhea" id="RHEA:12228"/>
        <dbReference type="ChEBI" id="CHEBI:15377"/>
        <dbReference type="ChEBI" id="CHEBI:15378"/>
        <dbReference type="ChEBI" id="CHEBI:29985"/>
        <dbReference type="ChEBI" id="CHEBI:29991"/>
        <dbReference type="ChEBI" id="CHEBI:30616"/>
        <dbReference type="ChEBI" id="CHEBI:33019"/>
        <dbReference type="ChEBI" id="CHEBI:58048"/>
        <dbReference type="ChEBI" id="CHEBI:58359"/>
        <dbReference type="ChEBI" id="CHEBI:456215"/>
        <dbReference type="EC" id="6.3.5.4"/>
    </reaction>
</comment>
<dbReference type="GO" id="GO:0004066">
    <property type="term" value="F:asparagine synthase (glutamine-hydrolyzing) activity"/>
    <property type="evidence" value="ECO:0007669"/>
    <property type="project" value="UniProtKB-EC"/>
</dbReference>
<evidence type="ECO:0000259" key="8">
    <source>
        <dbReference type="Pfam" id="PF13537"/>
    </source>
</evidence>
<reference evidence="9 10" key="1">
    <citation type="submission" date="2019-12" db="EMBL/GenBank/DDBJ databases">
        <title>Genomic-based taxomic classification of the family Erythrobacteraceae.</title>
        <authorList>
            <person name="Xu L."/>
        </authorList>
    </citation>
    <scope>NUCLEOTIDE SEQUENCE [LARGE SCALE GENOMIC DNA]</scope>
    <source>
        <strain evidence="9 10">JCM 17468</strain>
    </source>
</reference>
<dbReference type="PIRSF" id="PIRSF001589">
    <property type="entry name" value="Asn_synthetase_glu-h"/>
    <property type="match status" value="1"/>
</dbReference>
<dbReference type="SUPFAM" id="SSF52402">
    <property type="entry name" value="Adenine nucleotide alpha hydrolases-like"/>
    <property type="match status" value="1"/>
</dbReference>
<evidence type="ECO:0000256" key="1">
    <source>
        <dbReference type="ARBA" id="ARBA00005187"/>
    </source>
</evidence>
<keyword evidence="5" id="KW-0067">ATP-binding</keyword>
<dbReference type="InterPro" id="IPR029055">
    <property type="entry name" value="Ntn_hydrolases_N"/>
</dbReference>
<proteinExistence type="inferred from homology"/>
<feature type="domain" description="Asparagine synthetase" evidence="7">
    <location>
        <begin position="196"/>
        <end position="548"/>
    </location>
</feature>
<accession>A0A844Y6T5</accession>
<dbReference type="AlphaFoldDB" id="A0A844Y6T5"/>
<dbReference type="InterPro" id="IPR014729">
    <property type="entry name" value="Rossmann-like_a/b/a_fold"/>
</dbReference>
<dbReference type="InterPro" id="IPR051786">
    <property type="entry name" value="ASN_synthetase/amidase"/>
</dbReference>
<dbReference type="InterPro" id="IPR006426">
    <property type="entry name" value="Asn_synth_AEB"/>
</dbReference>
<dbReference type="Proteomes" id="UP000430272">
    <property type="component" value="Unassembled WGS sequence"/>
</dbReference>
<dbReference type="InterPro" id="IPR001962">
    <property type="entry name" value="Asn_synthase"/>
</dbReference>
<evidence type="ECO:0000313" key="10">
    <source>
        <dbReference type="Proteomes" id="UP000430272"/>
    </source>
</evidence>
<dbReference type="SUPFAM" id="SSF56235">
    <property type="entry name" value="N-terminal nucleophile aminohydrolases (Ntn hydrolases)"/>
    <property type="match status" value="1"/>
</dbReference>
<evidence type="ECO:0000256" key="6">
    <source>
        <dbReference type="ARBA" id="ARBA00048741"/>
    </source>
</evidence>
<dbReference type="InterPro" id="IPR017932">
    <property type="entry name" value="GATase_2_dom"/>
</dbReference>
<gene>
    <name evidence="9" type="ORF">GRI47_09930</name>
</gene>
<keyword evidence="4" id="KW-0547">Nucleotide-binding</keyword>
<evidence type="ECO:0000313" key="9">
    <source>
        <dbReference type="EMBL" id="MXO54320.1"/>
    </source>
</evidence>
<comment type="similarity">
    <text evidence="2">Belongs to the asparagine synthetase family.</text>
</comment>
<keyword evidence="10" id="KW-1185">Reference proteome</keyword>
<sequence length="593" mass="65665">MSGPASGTACRIEKPFHARDREGQANGAELLLAAVNIRIDNRATIAESCDISPEAGLEDMLAAGWRRWGTGLAAQLRGAFAFVLRDPTDGMIYVARDHFGLAPLFVSETENDLFFGQTSQSLRAALGFSPSDDRTMLADFIAGAYLERERTFFDGIARFPAAHWALYRHDDRQRQRYWSLSDVAADPHPDAPVERFRDLLDQSVARCIRPGQTALMLSGGLDSSAIAASASLSGPLSGSRPLDALSLTYRETPSWCDDRHLAAVAAMTGLDPVEVAGDVHDPLQDMAFWLRAVDGPHLPRGHSVSFQLLHLARQMGDGVVLSGHGGDEVVSYGFGRLNELAKRGKWWQLWRETRAASQLYGDDRIALFRRYLSHKPYLRRLIRRLGRNAVAASPIQRRYLSDDAVRAIEPDRYEIRPAAGRLDHDERMLQLEVLDHALQPGSLEVFALCSHAAGVDTRLPFYDVDLVEQSFSLPSEWKLRDGLSRYILRAAYRGDLPEETLNRQDKFDFTSAFVAGLVSQTDKVLDLTDPAVADPWGLVDRQSLTEARESLYRNGAGIALGDAFFLWRVAILAMWADIAHAPLTAAPLANSDN</sequence>